<feature type="signal peptide" evidence="1">
    <location>
        <begin position="1"/>
        <end position="34"/>
    </location>
</feature>
<name>A0AA49GME4_9BACT</name>
<protein>
    <submittedName>
        <fullName evidence="3">ThuA domain-containing protein</fullName>
    </submittedName>
</protein>
<dbReference type="EMBL" id="CP120682">
    <property type="protein sequence ID" value="WKN34891.1"/>
    <property type="molecule type" value="Genomic_DNA"/>
</dbReference>
<organism evidence="3">
    <name type="scientific">Roseihalotalea indica</name>
    <dbReference type="NCBI Taxonomy" id="2867963"/>
    <lineage>
        <taxon>Bacteria</taxon>
        <taxon>Pseudomonadati</taxon>
        <taxon>Bacteroidota</taxon>
        <taxon>Cytophagia</taxon>
        <taxon>Cytophagales</taxon>
        <taxon>Catalimonadaceae</taxon>
        <taxon>Roseihalotalea</taxon>
    </lineage>
</organism>
<evidence type="ECO:0000259" key="2">
    <source>
        <dbReference type="Pfam" id="PF06283"/>
    </source>
</evidence>
<keyword evidence="1" id="KW-0732">Signal</keyword>
<sequence length="353" mass="39110">METCTNIETPAMHTGALVSAIILVLLFSMQSVHAQQGKTWVTYEPGDGPGQGKHIVLVSGDEEYRSEEALPMMARILAQHHGFKTTVLFALDPDSGEIDPENQNNIPGIEQLQSADLMVIFTRFRGLPEAQMKYVDDYLKAGKPIVGMRTSTHAFKFPEDSPYAKYSFDSKKEGWEGGFGRQILGETWIDHHGSHGKEGTRALIDGIKAREEHPILQGVEDIWAATDVYGTRELTGDPEVLVWGQPTNGMTPEASINWQKTVMPVAWTKEYTSESGKTGRVFNTTMGASIDLVNEDLRRLLVNACYWALGMEAQIPEESNVAIIGEYKPTMFGFGDHQKGMQPADFAANQIDE</sequence>
<evidence type="ECO:0000256" key="1">
    <source>
        <dbReference type="SAM" id="SignalP"/>
    </source>
</evidence>
<accession>A0AA49GME4</accession>
<dbReference type="Pfam" id="PF06283">
    <property type="entry name" value="ThuA"/>
    <property type="match status" value="1"/>
</dbReference>
<dbReference type="AlphaFoldDB" id="A0AA49GME4"/>
<proteinExistence type="predicted"/>
<reference evidence="3" key="2">
    <citation type="journal article" date="2024" name="Antonie Van Leeuwenhoek">
        <title>Roseihalotalea indica gen. nov., sp. nov., a halophilic Bacteroidetes from mesopelagic Southwest Indian Ocean with higher carbohydrate metabolic potential.</title>
        <authorList>
            <person name="Chen B."/>
            <person name="Zhang M."/>
            <person name="Lin D."/>
            <person name="Ye J."/>
            <person name="Tang K."/>
        </authorList>
    </citation>
    <scope>NUCLEOTIDE SEQUENCE</scope>
    <source>
        <strain evidence="3">TK19036</strain>
    </source>
</reference>
<feature type="domain" description="ThuA-like" evidence="2">
    <location>
        <begin position="97"/>
        <end position="308"/>
    </location>
</feature>
<dbReference type="InterPro" id="IPR029062">
    <property type="entry name" value="Class_I_gatase-like"/>
</dbReference>
<dbReference type="Gene3D" id="3.40.50.880">
    <property type="match status" value="1"/>
</dbReference>
<dbReference type="SUPFAM" id="SSF52317">
    <property type="entry name" value="Class I glutamine amidotransferase-like"/>
    <property type="match status" value="1"/>
</dbReference>
<evidence type="ECO:0000313" key="3">
    <source>
        <dbReference type="EMBL" id="WKN34891.1"/>
    </source>
</evidence>
<feature type="chain" id="PRO_5041301349" evidence="1">
    <location>
        <begin position="35"/>
        <end position="353"/>
    </location>
</feature>
<gene>
    <name evidence="3" type="ORF">K4G66_21180</name>
</gene>
<dbReference type="InterPro" id="IPR029010">
    <property type="entry name" value="ThuA-like"/>
</dbReference>
<reference evidence="3" key="1">
    <citation type="journal article" date="2023" name="Comput. Struct. Biotechnol. J.">
        <title>Discovery of a novel marine Bacteroidetes with a rich repertoire of carbohydrate-active enzymes.</title>
        <authorList>
            <person name="Chen B."/>
            <person name="Liu G."/>
            <person name="Chen Q."/>
            <person name="Wang H."/>
            <person name="Liu L."/>
            <person name="Tang K."/>
        </authorList>
    </citation>
    <scope>NUCLEOTIDE SEQUENCE</scope>
    <source>
        <strain evidence="3">TK19036</strain>
    </source>
</reference>